<name>A0A0K0XZM6_9GAMM</name>
<dbReference type="Proteomes" id="UP000066624">
    <property type="component" value="Chromosome"/>
</dbReference>
<proteinExistence type="predicted"/>
<dbReference type="AlphaFoldDB" id="A0A0K0XZM6"/>
<dbReference type="PROSITE" id="PS51257">
    <property type="entry name" value="PROKAR_LIPOPROTEIN"/>
    <property type="match status" value="1"/>
</dbReference>
<sequence length="281" mass="32080">MRWPTRIVLILVLALATSACGVRLAYNNLDWLIMRWVNKQITLSAEQTLAVRDALDAKLDWHCASELPDYVAFLERFDADLASERLDAEALERHGRTVSEFGQRLVAHSMPTIVDLFASLDDEQVGELLAGIDQRNRELIEDEIVVEAAVRRQNQIDSLVRGIERFAGSVNEAQRERLTAWAESLRFSAPHALAHRLQWRAELAEILELRGQRPRFDERLSSLLEPGAGWSAEYTELMNHNRARTLEALADVHALSSPRQKREFRERITDLADDFERLSCG</sequence>
<keyword evidence="2" id="KW-1185">Reference proteome</keyword>
<organism evidence="1 2">
    <name type="scientific">Wenzhouxiangella marina</name>
    <dbReference type="NCBI Taxonomy" id="1579979"/>
    <lineage>
        <taxon>Bacteria</taxon>
        <taxon>Pseudomonadati</taxon>
        <taxon>Pseudomonadota</taxon>
        <taxon>Gammaproteobacteria</taxon>
        <taxon>Chromatiales</taxon>
        <taxon>Wenzhouxiangellaceae</taxon>
        <taxon>Wenzhouxiangella</taxon>
    </lineage>
</organism>
<accession>A0A0K0XZM6</accession>
<evidence type="ECO:0000313" key="1">
    <source>
        <dbReference type="EMBL" id="AKS43092.1"/>
    </source>
</evidence>
<dbReference type="OrthoDB" id="5767052at2"/>
<dbReference type="PIRSF" id="PIRSF028200">
    <property type="entry name" value="UCP028200"/>
    <property type="match status" value="1"/>
</dbReference>
<dbReference type="InterPro" id="IPR016875">
    <property type="entry name" value="UCP028200"/>
</dbReference>
<dbReference type="EMBL" id="CP012154">
    <property type="protein sequence ID" value="AKS43092.1"/>
    <property type="molecule type" value="Genomic_DNA"/>
</dbReference>
<dbReference type="STRING" id="1579979.WM2015_2734"/>
<protein>
    <submittedName>
        <fullName evidence="1">Uncharacterized protein</fullName>
    </submittedName>
</protein>
<gene>
    <name evidence="1" type="ORF">WM2015_2734</name>
</gene>
<dbReference type="Pfam" id="PF19795">
    <property type="entry name" value="DUF6279"/>
    <property type="match status" value="1"/>
</dbReference>
<dbReference type="RefSeq" id="WP_049726602.1">
    <property type="nucleotide sequence ID" value="NZ_CP012154.1"/>
</dbReference>
<dbReference type="KEGG" id="wma:WM2015_2734"/>
<evidence type="ECO:0000313" key="2">
    <source>
        <dbReference type="Proteomes" id="UP000066624"/>
    </source>
</evidence>
<reference evidence="1 2" key="1">
    <citation type="submission" date="2015-07" db="EMBL/GenBank/DDBJ databases">
        <authorList>
            <person name="Noorani M."/>
        </authorList>
    </citation>
    <scope>NUCLEOTIDE SEQUENCE [LARGE SCALE GENOMIC DNA]</scope>
    <source>
        <strain evidence="1 2">KCTC 42284</strain>
    </source>
</reference>